<dbReference type="GO" id="GO:0000324">
    <property type="term" value="C:fungal-type vacuole"/>
    <property type="evidence" value="ECO:0007669"/>
    <property type="project" value="TreeGrafter"/>
</dbReference>
<reference evidence="12" key="1">
    <citation type="submission" date="2014-02" db="EMBL/GenBank/DDBJ databases">
        <authorList>
            <person name="Genoscope - CEA"/>
        </authorList>
    </citation>
    <scope>NUCLEOTIDE SEQUENCE</scope>
    <source>
        <strain evidence="12">LS3</strain>
    </source>
</reference>
<gene>
    <name evidence="12" type="ORF">GNLVRS02_ARAD1D43296g</name>
</gene>
<dbReference type="InterPro" id="IPR011613">
    <property type="entry name" value="GH15-like"/>
</dbReference>
<evidence type="ECO:0000256" key="2">
    <source>
        <dbReference type="ARBA" id="ARBA00006188"/>
    </source>
</evidence>
<dbReference type="PANTHER" id="PTHR31616:SF9">
    <property type="entry name" value="GLUCOAMYLASE, INTRACELLULAR SPORULATION-SPECIFIC"/>
    <property type="match status" value="1"/>
</dbReference>
<comment type="catalytic activity">
    <reaction evidence="1">
        <text>Hydrolysis of terminal (1-&gt;4)-linked alpha-D-glucose residues successively from non-reducing ends of the chains with release of beta-D-glucose.</text>
        <dbReference type="EC" id="3.2.1.3"/>
    </reaction>
</comment>
<keyword evidence="4" id="KW-0378">Hydrolase</keyword>
<dbReference type="InterPro" id="IPR000165">
    <property type="entry name" value="Glucoamylase"/>
</dbReference>
<dbReference type="EC" id="3.2.1.3" evidence="3"/>
<dbReference type="Pfam" id="PF00723">
    <property type="entry name" value="Glyco_hydro_15"/>
    <property type="match status" value="1"/>
</dbReference>
<evidence type="ECO:0000256" key="4">
    <source>
        <dbReference type="ARBA" id="ARBA00022801"/>
    </source>
</evidence>
<comment type="similarity">
    <text evidence="2">Belongs to the glycosyl hydrolase 15 family.</text>
</comment>
<accession>A0A060TJ22</accession>
<evidence type="ECO:0000256" key="5">
    <source>
        <dbReference type="ARBA" id="ARBA00023277"/>
    </source>
</evidence>
<keyword evidence="5" id="KW-0119">Carbohydrate metabolism</keyword>
<evidence type="ECO:0000313" key="12">
    <source>
        <dbReference type="EMBL" id="CDP38817.1"/>
    </source>
</evidence>
<evidence type="ECO:0000256" key="6">
    <source>
        <dbReference type="ARBA" id="ARBA00023295"/>
    </source>
</evidence>
<evidence type="ECO:0000256" key="3">
    <source>
        <dbReference type="ARBA" id="ARBA00012593"/>
    </source>
</evidence>
<dbReference type="AlphaFoldDB" id="A0A060TJ22"/>
<evidence type="ECO:0000256" key="7">
    <source>
        <dbReference type="ARBA" id="ARBA00023326"/>
    </source>
</evidence>
<dbReference type="InterPro" id="IPR008928">
    <property type="entry name" value="6-hairpin_glycosidase_sf"/>
</dbReference>
<keyword evidence="6" id="KW-0326">Glycosidase</keyword>
<dbReference type="PANTHER" id="PTHR31616">
    <property type="entry name" value="TREHALASE"/>
    <property type="match status" value="1"/>
</dbReference>
<dbReference type="PRINTS" id="PR00736">
    <property type="entry name" value="GLHYDRLASE15"/>
</dbReference>
<name>A0A060TJ22_BLAAD</name>
<evidence type="ECO:0000259" key="11">
    <source>
        <dbReference type="Pfam" id="PF00723"/>
    </source>
</evidence>
<keyword evidence="7" id="KW-0624">Polysaccharide degradation</keyword>
<evidence type="ECO:0000256" key="8">
    <source>
        <dbReference type="ARBA" id="ARBA00033442"/>
    </source>
</evidence>
<organism evidence="12">
    <name type="scientific">Blastobotrys adeninivorans</name>
    <name type="common">Yeast</name>
    <name type="synonym">Arxula adeninivorans</name>
    <dbReference type="NCBI Taxonomy" id="409370"/>
    <lineage>
        <taxon>Eukaryota</taxon>
        <taxon>Fungi</taxon>
        <taxon>Dikarya</taxon>
        <taxon>Ascomycota</taxon>
        <taxon>Saccharomycotina</taxon>
        <taxon>Dipodascomycetes</taxon>
        <taxon>Dipodascales</taxon>
        <taxon>Trichomonascaceae</taxon>
        <taxon>Blastobotrys</taxon>
    </lineage>
</organism>
<feature type="chain" id="PRO_5001587861" description="glucan 1,4-alpha-glucosidase" evidence="10">
    <location>
        <begin position="20"/>
        <end position="539"/>
    </location>
</feature>
<keyword evidence="10" id="KW-0732">Signal</keyword>
<evidence type="ECO:0000256" key="1">
    <source>
        <dbReference type="ARBA" id="ARBA00001863"/>
    </source>
</evidence>
<evidence type="ECO:0000256" key="9">
    <source>
        <dbReference type="ARBA" id="ARBA00033473"/>
    </source>
</evidence>
<feature type="signal peptide" evidence="10">
    <location>
        <begin position="1"/>
        <end position="19"/>
    </location>
</feature>
<dbReference type="InterPro" id="IPR012341">
    <property type="entry name" value="6hp_glycosidase-like_sf"/>
</dbReference>
<evidence type="ECO:0000256" key="10">
    <source>
        <dbReference type="SAM" id="SignalP"/>
    </source>
</evidence>
<dbReference type="Gene3D" id="1.50.10.10">
    <property type="match status" value="1"/>
</dbReference>
<protein>
    <recommendedName>
        <fullName evidence="3">glucan 1,4-alpha-glucosidase</fullName>
        <ecNumber evidence="3">3.2.1.3</ecNumber>
    </recommendedName>
    <alternativeName>
        <fullName evidence="9">1,4-alpha-D-glucan glucohydrolase</fullName>
    </alternativeName>
    <alternativeName>
        <fullName evidence="8">Glucan 1,4-alpha-glucosidase</fullName>
    </alternativeName>
</protein>
<dbReference type="SUPFAM" id="SSF48208">
    <property type="entry name" value="Six-hairpin glycosidases"/>
    <property type="match status" value="1"/>
</dbReference>
<dbReference type="GO" id="GO:0004339">
    <property type="term" value="F:glucan 1,4-alpha-glucosidase activity"/>
    <property type="evidence" value="ECO:0007669"/>
    <property type="project" value="UniProtKB-EC"/>
</dbReference>
<feature type="domain" description="GH15-like" evidence="11">
    <location>
        <begin position="105"/>
        <end position="524"/>
    </location>
</feature>
<dbReference type="GO" id="GO:0000272">
    <property type="term" value="P:polysaccharide catabolic process"/>
    <property type="evidence" value="ECO:0007669"/>
    <property type="project" value="UniProtKB-KW"/>
</dbReference>
<dbReference type="EMBL" id="HG937694">
    <property type="protein sequence ID" value="CDP38817.1"/>
    <property type="molecule type" value="Genomic_DNA"/>
</dbReference>
<sequence length="539" mass="60581">MKLLLLFATLSLAAPLSLGGIADRLSWLFSSSSPSHPKPLSLKPLTFYDPDDKLETDGIASVEFLEWLYNQSSYSLGAIIDNIGGYGSVSEFHGAHWSEPPLVLPGAVVASPSKSDPDYFYQWTRDAAMAIQALVTKFKDDGGTNKNISHIIDDYVRTSYIIQRTDNPSGSFKTLKGLGEPKFRVDGSPFLNEWGRPQRDGPALRALAIMGYMRAQLEVLQWGGYSDLESLVTRYREVLVPDLDYVQQTWFQDGFDIWEEMYGQHYFTAIAQIKAMQQGARFARVVGDFSRADLYEKTAREMIPSVRNMFVDQKNRIVANVPSNERSGIDCSTLISAVHSSIGTSFSSQFGVYDEEAFTIASPEMLNTIQALIQDMSSRFQINKDRIKRAKSSSGLVGVAIGRYPGDVYDGYGTSAGNPWFLCTATVANALYKLAEHYEIQPQNSKLKVHELFAPLVKEKVGKEISRDDPKYEQVVRGLIAYGDSFMDVIREHQGHDGSMSEQFNRDTGYMQGARHLTWSYEAFWTATFQRNQTMKRVW</sequence>
<dbReference type="PhylomeDB" id="A0A060TJ22"/>
<reference evidence="12" key="2">
    <citation type="submission" date="2014-06" db="EMBL/GenBank/DDBJ databases">
        <title>The complete genome of Blastobotrys (Arxula) adeninivorans LS3 - a yeast of biotechnological interest.</title>
        <authorList>
            <person name="Kunze G."/>
            <person name="Gaillardin C."/>
            <person name="Czernicka M."/>
            <person name="Durrens P."/>
            <person name="Martin T."/>
            <person name="Boer E."/>
            <person name="Gabaldon T."/>
            <person name="Cruz J."/>
            <person name="Talla E."/>
            <person name="Marck C."/>
            <person name="Goffeau A."/>
            <person name="Barbe V."/>
            <person name="Baret P."/>
            <person name="Baronian K."/>
            <person name="Beier S."/>
            <person name="Bleykasten C."/>
            <person name="Bode R."/>
            <person name="Casaregola S."/>
            <person name="Despons L."/>
            <person name="Fairhead C."/>
            <person name="Giersberg M."/>
            <person name="Gierski P."/>
            <person name="Hahnel U."/>
            <person name="Hartmann A."/>
            <person name="Jankowska D."/>
            <person name="Jubin C."/>
            <person name="Jung P."/>
            <person name="Lafontaine I."/>
            <person name="Leh-Louis V."/>
            <person name="Lemaire M."/>
            <person name="Marcet-Houben M."/>
            <person name="Mascher M."/>
            <person name="Morel G."/>
            <person name="Richard G.-F."/>
            <person name="Riechen J."/>
            <person name="Sacerdot C."/>
            <person name="Sarkar A."/>
            <person name="Savel G."/>
            <person name="Schacherer J."/>
            <person name="Sherman D."/>
            <person name="Straub M.-L."/>
            <person name="Stein N."/>
            <person name="Thierry A."/>
            <person name="Trautwein-Schult A."/>
            <person name="Westhof E."/>
            <person name="Worch S."/>
            <person name="Dujon B."/>
            <person name="Souciet J.-L."/>
            <person name="Wincker P."/>
            <person name="Scholz U."/>
            <person name="Neuveglise N."/>
        </authorList>
    </citation>
    <scope>NUCLEOTIDE SEQUENCE</scope>
    <source>
        <strain evidence="12">LS3</strain>
    </source>
</reference>
<proteinExistence type="inferred from homology"/>